<organism evidence="1 2">
    <name type="scientific">Sphingobacterium corticibacterium</name>
    <dbReference type="NCBI Taxonomy" id="2484746"/>
    <lineage>
        <taxon>Bacteria</taxon>
        <taxon>Pseudomonadati</taxon>
        <taxon>Bacteroidota</taxon>
        <taxon>Sphingobacteriia</taxon>
        <taxon>Sphingobacteriales</taxon>
        <taxon>Sphingobacteriaceae</taxon>
        <taxon>Sphingobacterium</taxon>
    </lineage>
</organism>
<gene>
    <name evidence="1" type="ORF">EWE74_06595</name>
</gene>
<evidence type="ECO:0000313" key="2">
    <source>
        <dbReference type="Proteomes" id="UP000292855"/>
    </source>
</evidence>
<protein>
    <recommendedName>
        <fullName evidence="3">DUF4488 domain-containing protein</fullName>
    </recommendedName>
</protein>
<dbReference type="EMBL" id="SGIT01000001">
    <property type="protein sequence ID" value="RZF62464.1"/>
    <property type="molecule type" value="Genomic_DNA"/>
</dbReference>
<dbReference type="Proteomes" id="UP000292855">
    <property type="component" value="Unassembled WGS sequence"/>
</dbReference>
<dbReference type="OrthoDB" id="1445927at2"/>
<accession>A0A4Q6XYE1</accession>
<evidence type="ECO:0000313" key="1">
    <source>
        <dbReference type="EMBL" id="RZF62464.1"/>
    </source>
</evidence>
<name>A0A4Q6XYE1_9SPHI</name>
<dbReference type="AlphaFoldDB" id="A0A4Q6XYE1"/>
<sequence length="167" mass="19224">MKLKHNIRIAVIAFVALFVGIVEVDAQFVANLGSYDGYWAGSLKNVQNEESTNYLVLRIENGKAKRLFYDEDNQDFEEGDFEKEMTSVVGNNLSYVWMNSGGIWSETQSHSLSYLKERFLWCVMVRQVNNAKEDEEVEGINNEWNIVYEGSLNFYGSRQALREALLD</sequence>
<evidence type="ECO:0008006" key="3">
    <source>
        <dbReference type="Google" id="ProtNLM"/>
    </source>
</evidence>
<reference evidence="1 2" key="1">
    <citation type="submission" date="2019-02" db="EMBL/GenBank/DDBJ databases">
        <authorList>
            <person name="Li Y."/>
        </authorList>
    </citation>
    <scope>NUCLEOTIDE SEQUENCE [LARGE SCALE GENOMIC DNA]</scope>
    <source>
        <strain evidence="1 2">30C10-4-7</strain>
    </source>
</reference>
<proteinExistence type="predicted"/>
<comment type="caution">
    <text evidence="1">The sequence shown here is derived from an EMBL/GenBank/DDBJ whole genome shotgun (WGS) entry which is preliminary data.</text>
</comment>
<keyword evidence="2" id="KW-1185">Reference proteome</keyword>
<dbReference type="RefSeq" id="WP_130140690.1">
    <property type="nucleotide sequence ID" value="NZ_SGIT01000001.1"/>
</dbReference>